<evidence type="ECO:0000259" key="11">
    <source>
        <dbReference type="Pfam" id="PF01266"/>
    </source>
</evidence>
<evidence type="ECO:0000256" key="6">
    <source>
        <dbReference type="ARBA" id="ARBA00022694"/>
    </source>
</evidence>
<dbReference type="InterPro" id="IPR006076">
    <property type="entry name" value="FAD-dep_OxRdtase"/>
</dbReference>
<dbReference type="EC" id="1.5.-.-" evidence="10"/>
<feature type="domain" description="MnmC-like methyltransferase" evidence="12">
    <location>
        <begin position="108"/>
        <end position="229"/>
    </location>
</feature>
<feature type="region of interest" description="tRNA (mnm(5)s(2)U34)-methyltransferase" evidence="10">
    <location>
        <begin position="1"/>
        <end position="231"/>
    </location>
</feature>
<keyword evidence="8 10" id="KW-0560">Oxidoreductase</keyword>
<keyword evidence="6 10" id="KW-0819">tRNA processing</keyword>
<organism evidence="13 14">
    <name type="scientific">Sulfurivirga caldicuralii</name>
    <dbReference type="NCBI Taxonomy" id="364032"/>
    <lineage>
        <taxon>Bacteria</taxon>
        <taxon>Pseudomonadati</taxon>
        <taxon>Pseudomonadota</taxon>
        <taxon>Gammaproteobacteria</taxon>
        <taxon>Thiotrichales</taxon>
        <taxon>Piscirickettsiaceae</taxon>
        <taxon>Sulfurivirga</taxon>
    </lineage>
</organism>
<comment type="function">
    <text evidence="10">Catalyzes the last two steps in the biosynthesis of 5-methylaminomethyl-2-thiouridine (mnm(5)s(2)U) at the wobble position (U34) in tRNA. Catalyzes the FAD-dependent demodification of cmnm(5)s(2)U34 to nm(5)s(2)U34, followed by the transfer of a methyl group from S-adenosyl-L-methionine to nm(5)s(2)U34, to form mnm(5)s(2)U34.</text>
</comment>
<feature type="domain" description="FAD dependent oxidoreductase" evidence="11">
    <location>
        <begin position="245"/>
        <end position="548"/>
    </location>
</feature>
<comment type="similarity">
    <text evidence="10">In the C-terminal section; belongs to the DAO family.</text>
</comment>
<reference evidence="13 14" key="1">
    <citation type="submission" date="2016-11" db="EMBL/GenBank/DDBJ databases">
        <authorList>
            <person name="Jaros S."/>
            <person name="Januszkiewicz K."/>
            <person name="Wedrychowicz H."/>
        </authorList>
    </citation>
    <scope>NUCLEOTIDE SEQUENCE [LARGE SCALE GENOMIC DNA]</scope>
    <source>
        <strain evidence="13 14">DSM 17737</strain>
    </source>
</reference>
<protein>
    <recommendedName>
        <fullName evidence="10">tRNA 5-methylaminomethyl-2-thiouridine biosynthesis bifunctional protein MnmC</fullName>
        <shortName evidence="10">tRNA mnm(5)s(2)U biosynthesis bifunctional protein</shortName>
    </recommendedName>
    <domain>
        <recommendedName>
            <fullName evidence="10">tRNA (mnm(5)s(2)U34)-methyltransferase</fullName>
            <ecNumber evidence="10">2.1.1.61</ecNumber>
        </recommendedName>
    </domain>
    <domain>
        <recommendedName>
            <fullName evidence="10">FAD-dependent cmnm(5)s(2)U34 oxidoreductase</fullName>
            <ecNumber evidence="10">1.5.-.-</ecNumber>
        </recommendedName>
    </domain>
</protein>
<keyword evidence="7 10" id="KW-0274">FAD</keyword>
<name>A0A1N6DDI2_9GAMM</name>
<evidence type="ECO:0000256" key="2">
    <source>
        <dbReference type="ARBA" id="ARBA00022603"/>
    </source>
</evidence>
<comment type="catalytic activity">
    <reaction evidence="10">
        <text>5-aminomethyl-2-thiouridine(34) in tRNA + S-adenosyl-L-methionine = 5-methylaminomethyl-2-thiouridine(34) in tRNA + S-adenosyl-L-homocysteine + H(+)</text>
        <dbReference type="Rhea" id="RHEA:19569"/>
        <dbReference type="Rhea" id="RHEA-COMP:10195"/>
        <dbReference type="Rhea" id="RHEA-COMP:10197"/>
        <dbReference type="ChEBI" id="CHEBI:15378"/>
        <dbReference type="ChEBI" id="CHEBI:57856"/>
        <dbReference type="ChEBI" id="CHEBI:59789"/>
        <dbReference type="ChEBI" id="CHEBI:74454"/>
        <dbReference type="ChEBI" id="CHEBI:74455"/>
        <dbReference type="EC" id="2.1.1.61"/>
    </reaction>
</comment>
<evidence type="ECO:0000256" key="7">
    <source>
        <dbReference type="ARBA" id="ARBA00022827"/>
    </source>
</evidence>
<dbReference type="InterPro" id="IPR029063">
    <property type="entry name" value="SAM-dependent_MTases_sf"/>
</dbReference>
<accession>A0A1N6DDI2</accession>
<dbReference type="GO" id="GO:0032259">
    <property type="term" value="P:methylation"/>
    <property type="evidence" value="ECO:0007669"/>
    <property type="project" value="UniProtKB-KW"/>
</dbReference>
<dbReference type="InterPro" id="IPR036188">
    <property type="entry name" value="FAD/NAD-bd_sf"/>
</dbReference>
<dbReference type="Gene3D" id="3.40.50.150">
    <property type="entry name" value="Vaccinia Virus protein VP39"/>
    <property type="match status" value="1"/>
</dbReference>
<gene>
    <name evidence="10" type="primary">mnmC</name>
    <name evidence="13" type="ORF">SAMN05443662_0062</name>
</gene>
<keyword evidence="1 10" id="KW-0963">Cytoplasm</keyword>
<dbReference type="Gene3D" id="3.30.9.10">
    <property type="entry name" value="D-Amino Acid Oxidase, subunit A, domain 2"/>
    <property type="match status" value="1"/>
</dbReference>
<evidence type="ECO:0000256" key="9">
    <source>
        <dbReference type="ARBA" id="ARBA00023268"/>
    </source>
</evidence>
<comment type="cofactor">
    <cofactor evidence="10">
        <name>FAD</name>
        <dbReference type="ChEBI" id="CHEBI:57692"/>
    </cofactor>
</comment>
<comment type="similarity">
    <text evidence="10">In the N-terminal section; belongs to the methyltransferase superfamily. tRNA (mnm(5)s(2)U34)-methyltransferase family.</text>
</comment>
<dbReference type="GO" id="GO:0005737">
    <property type="term" value="C:cytoplasm"/>
    <property type="evidence" value="ECO:0007669"/>
    <property type="project" value="UniProtKB-SubCell"/>
</dbReference>
<dbReference type="GO" id="GO:0016645">
    <property type="term" value="F:oxidoreductase activity, acting on the CH-NH group of donors"/>
    <property type="evidence" value="ECO:0007669"/>
    <property type="project" value="InterPro"/>
</dbReference>
<dbReference type="Pfam" id="PF05430">
    <property type="entry name" value="Methyltransf_30"/>
    <property type="match status" value="1"/>
</dbReference>
<evidence type="ECO:0000256" key="5">
    <source>
        <dbReference type="ARBA" id="ARBA00022691"/>
    </source>
</evidence>
<comment type="subcellular location">
    <subcellularLocation>
        <location evidence="10">Cytoplasm</location>
    </subcellularLocation>
</comment>
<evidence type="ECO:0000256" key="1">
    <source>
        <dbReference type="ARBA" id="ARBA00022490"/>
    </source>
</evidence>
<dbReference type="GO" id="GO:0050660">
    <property type="term" value="F:flavin adenine dinucleotide binding"/>
    <property type="evidence" value="ECO:0007669"/>
    <property type="project" value="UniProtKB-UniRule"/>
</dbReference>
<keyword evidence="4 10" id="KW-0808">Transferase</keyword>
<dbReference type="STRING" id="364032.SAMN05443662_0062"/>
<dbReference type="NCBIfam" id="NF033855">
    <property type="entry name" value="tRNA_MNMC2"/>
    <property type="match status" value="1"/>
</dbReference>
<dbReference type="InterPro" id="IPR008471">
    <property type="entry name" value="MnmC-like_methylTransf"/>
</dbReference>
<feature type="region of interest" description="FAD-dependent cmnm(5)s(2)U34 oxidoreductase" evidence="10">
    <location>
        <begin position="248"/>
        <end position="571"/>
    </location>
</feature>
<dbReference type="AlphaFoldDB" id="A0A1N6DDI2"/>
<dbReference type="GO" id="GO:0002097">
    <property type="term" value="P:tRNA wobble base modification"/>
    <property type="evidence" value="ECO:0007669"/>
    <property type="project" value="UniProtKB-UniRule"/>
</dbReference>
<evidence type="ECO:0000256" key="4">
    <source>
        <dbReference type="ARBA" id="ARBA00022679"/>
    </source>
</evidence>
<evidence type="ECO:0000313" key="13">
    <source>
        <dbReference type="EMBL" id="SIN68858.1"/>
    </source>
</evidence>
<dbReference type="HAMAP" id="MF_01102">
    <property type="entry name" value="MnmC"/>
    <property type="match status" value="1"/>
</dbReference>
<keyword evidence="3 10" id="KW-0285">Flavoprotein</keyword>
<dbReference type="EC" id="2.1.1.61" evidence="10"/>
<dbReference type="PANTHER" id="PTHR13847:SF283">
    <property type="entry name" value="TRNA 5-METHYLAMINOMETHYL-2-THIOURIDINE BIOSYNTHESIS BIFUNCTIONAL PROTEIN MNMC"/>
    <property type="match status" value="1"/>
</dbReference>
<evidence type="ECO:0000259" key="12">
    <source>
        <dbReference type="Pfam" id="PF05430"/>
    </source>
</evidence>
<dbReference type="SUPFAM" id="SSF51971">
    <property type="entry name" value="Nucleotide-binding domain"/>
    <property type="match status" value="1"/>
</dbReference>
<keyword evidence="5 10" id="KW-0949">S-adenosyl-L-methionine</keyword>
<dbReference type="Gene3D" id="3.50.50.60">
    <property type="entry name" value="FAD/NAD(P)-binding domain"/>
    <property type="match status" value="1"/>
</dbReference>
<evidence type="ECO:0000313" key="14">
    <source>
        <dbReference type="Proteomes" id="UP000198461"/>
    </source>
</evidence>
<dbReference type="PANTHER" id="PTHR13847">
    <property type="entry name" value="SARCOSINE DEHYDROGENASE-RELATED"/>
    <property type="match status" value="1"/>
</dbReference>
<evidence type="ECO:0000256" key="3">
    <source>
        <dbReference type="ARBA" id="ARBA00022630"/>
    </source>
</evidence>
<dbReference type="InterPro" id="IPR023032">
    <property type="entry name" value="tRNA_MAMT_biosynth_bifunc_MnmC"/>
</dbReference>
<keyword evidence="2 10" id="KW-0489">Methyltransferase</keyword>
<dbReference type="Pfam" id="PF01266">
    <property type="entry name" value="DAO"/>
    <property type="match status" value="1"/>
</dbReference>
<evidence type="ECO:0000256" key="10">
    <source>
        <dbReference type="HAMAP-Rule" id="MF_01102"/>
    </source>
</evidence>
<keyword evidence="14" id="KW-1185">Reference proteome</keyword>
<dbReference type="EMBL" id="FSRE01000001">
    <property type="protein sequence ID" value="SIN68858.1"/>
    <property type="molecule type" value="Genomic_DNA"/>
</dbReference>
<sequence length="571" mass="62685">MQAARIQWREGGTPESDAFGDVYFSRDGGLAESEYVFFKHNGLPARFAQAQDAFFIAETGFGTGLNALLTFEHWQRTAPPHAVLHFISFEKFPLRRADLIRAHAAWPELAVMAQQLQAGYPPLTPGWHHVPIADNILLWLWFGDVHEGLADLEVPGGVDAWYLDGFAPSKNPDMWTAPLYEQMARLSHAETTFATFTAAGVVRRGLEAAGFAVDKVPGFGRKREMICGHFAAGAPRQRLQKPEQVQVVGAGLAGAAAARVLADAGMAVTVYEAESPGAGASGNWAGVLHPLVTADWSLRSQWYQLALEQALPRWRDAIAAGVAGRLSGLDQLLVTPAWQVRFEKFAHRFPDHDLFHVVEKPCKTAFNAVHYPQGGWLSPPKLVQHLLDHPRIEMKRQKADVHSRGLDKAMTIWATGVGESPLRSAIRPVKGQVSRLSGSMPALHEPLVHQGYSVPTTMGLITGATFEKTALDQTIPTREGHAHNRQLLAQACPELELGDTLEGRVSLRPTTRDHMPIIGVDAARQQAFSLGHGARGLISVWYAAHQLATQLGACRRPCFIRIEHQSRISRV</sequence>
<dbReference type="Proteomes" id="UP000198461">
    <property type="component" value="Unassembled WGS sequence"/>
</dbReference>
<evidence type="ECO:0000256" key="8">
    <source>
        <dbReference type="ARBA" id="ARBA00023002"/>
    </source>
</evidence>
<dbReference type="GO" id="GO:0004808">
    <property type="term" value="F:tRNA (5-methylaminomethyl-2-thiouridylate)(34)-methyltransferase activity"/>
    <property type="evidence" value="ECO:0007669"/>
    <property type="project" value="UniProtKB-EC"/>
</dbReference>
<proteinExistence type="inferred from homology"/>
<keyword evidence="9 10" id="KW-0511">Multifunctional enzyme</keyword>
<dbReference type="InterPro" id="IPR047785">
    <property type="entry name" value="tRNA_MNMC2"/>
</dbReference>